<reference evidence="1" key="1">
    <citation type="submission" date="2019-04" db="EMBL/GenBank/DDBJ databases">
        <title>Genome sequencing of Clostridium botulinum Groups I-IV and Clostridium butyricum.</title>
        <authorList>
            <person name="Brunt J."/>
            <person name="Van Vliet A.H.M."/>
            <person name="Stringer S.C."/>
            <person name="Carter A.T."/>
            <person name="Peck M.W."/>
        </authorList>
    </citation>
    <scope>NUCLEOTIDE SEQUENCE</scope>
    <source>
        <strain evidence="1">751/1</strain>
    </source>
</reference>
<accession>A0A6G4HXY0</accession>
<gene>
    <name evidence="1" type="ORF">FDG29_18055</name>
</gene>
<evidence type="ECO:0000313" key="1">
    <source>
        <dbReference type="EMBL" id="NFV18038.1"/>
    </source>
</evidence>
<organism evidence="1">
    <name type="scientific">Clostridium botulinum</name>
    <dbReference type="NCBI Taxonomy" id="1491"/>
    <lineage>
        <taxon>Bacteria</taxon>
        <taxon>Bacillati</taxon>
        <taxon>Bacillota</taxon>
        <taxon>Clostridia</taxon>
        <taxon>Eubacteriales</taxon>
        <taxon>Clostridiaceae</taxon>
        <taxon>Clostridium</taxon>
    </lineage>
</organism>
<comment type="caution">
    <text evidence="1">The sequence shown here is derived from an EMBL/GenBank/DDBJ whole genome shotgun (WGS) entry which is preliminary data.</text>
</comment>
<name>A0A6G4HXY0_CLOBO</name>
<dbReference type="EMBL" id="SXEU01000010">
    <property type="protein sequence ID" value="NFV18038.1"/>
    <property type="molecule type" value="Genomic_DNA"/>
</dbReference>
<proteinExistence type="predicted"/>
<protein>
    <submittedName>
        <fullName evidence="1">Uncharacterized protein</fullName>
    </submittedName>
</protein>
<dbReference type="AlphaFoldDB" id="A0A6G4HXY0"/>
<sequence>MLRFMLCDKDRKKLQQKLEDLHCNQCDADVCLCGGCCCDAATSICDCCIDPMQDLLNQLKNTLAPNATIQVTLDTRETQSFQVNQIVSIDDI</sequence>